<proteinExistence type="predicted"/>
<evidence type="ECO:0008006" key="4">
    <source>
        <dbReference type="Google" id="ProtNLM"/>
    </source>
</evidence>
<name>A0AAV7CTB6_ENGPU</name>
<sequence length="176" mass="20135">MVEMTTDGLTKNFACSMEKSQNRQSIQAEPRSKQVKETTRWNITSAERSKSPKKEKIQKKFRKKKGHVSNTPSTAEEEEITTSQPFISPSPKLQTTISDSKNKSEKTKKNKTIDAMYSATVAQKDQVKESLRWDGVLEDPVAEEERIRQYKINRRIRYLLAAKKQSISIPSVGLDE</sequence>
<organism evidence="2 3">
    <name type="scientific">Engystomops pustulosus</name>
    <name type="common">Tungara frog</name>
    <name type="synonym">Physalaemus pustulosus</name>
    <dbReference type="NCBI Taxonomy" id="76066"/>
    <lineage>
        <taxon>Eukaryota</taxon>
        <taxon>Metazoa</taxon>
        <taxon>Chordata</taxon>
        <taxon>Craniata</taxon>
        <taxon>Vertebrata</taxon>
        <taxon>Euteleostomi</taxon>
        <taxon>Amphibia</taxon>
        <taxon>Batrachia</taxon>
        <taxon>Anura</taxon>
        <taxon>Neobatrachia</taxon>
        <taxon>Hyloidea</taxon>
        <taxon>Leptodactylidae</taxon>
        <taxon>Leiuperinae</taxon>
        <taxon>Engystomops</taxon>
    </lineage>
</organism>
<dbReference type="PANTHER" id="PTHR36474:SF1">
    <property type="entry name" value="PROTEIN LIAT1"/>
    <property type="match status" value="1"/>
</dbReference>
<comment type="caution">
    <text evidence="2">The sequence shown here is derived from an EMBL/GenBank/DDBJ whole genome shotgun (WGS) entry which is preliminary data.</text>
</comment>
<dbReference type="InterPro" id="IPR038794">
    <property type="entry name" value="LIAT1"/>
</dbReference>
<feature type="compositionally biased region" description="Basic and acidic residues" evidence="1">
    <location>
        <begin position="30"/>
        <end position="39"/>
    </location>
</feature>
<evidence type="ECO:0000256" key="1">
    <source>
        <dbReference type="SAM" id="MobiDB-lite"/>
    </source>
</evidence>
<protein>
    <recommendedName>
        <fullName evidence="4">Protein LIAT1</fullName>
    </recommendedName>
</protein>
<evidence type="ECO:0000313" key="2">
    <source>
        <dbReference type="EMBL" id="KAG8587617.1"/>
    </source>
</evidence>
<dbReference type="EMBL" id="WNYA01000002">
    <property type="protein sequence ID" value="KAG8587616.1"/>
    <property type="molecule type" value="Genomic_DNA"/>
</dbReference>
<feature type="compositionally biased region" description="Polar residues" evidence="1">
    <location>
        <begin position="18"/>
        <end position="27"/>
    </location>
</feature>
<dbReference type="Proteomes" id="UP000824782">
    <property type="component" value="Unassembled WGS sequence"/>
</dbReference>
<dbReference type="AlphaFoldDB" id="A0AAV7CTB6"/>
<feature type="region of interest" description="Disordered" evidence="1">
    <location>
        <begin position="1"/>
        <end position="111"/>
    </location>
</feature>
<feature type="compositionally biased region" description="Polar residues" evidence="1">
    <location>
        <begin position="81"/>
        <end position="99"/>
    </location>
</feature>
<keyword evidence="3" id="KW-1185">Reference proteome</keyword>
<gene>
    <name evidence="2" type="ORF">GDO81_005726</name>
</gene>
<feature type="compositionally biased region" description="Basic residues" evidence="1">
    <location>
        <begin position="56"/>
        <end position="67"/>
    </location>
</feature>
<evidence type="ECO:0000313" key="3">
    <source>
        <dbReference type="Proteomes" id="UP000824782"/>
    </source>
</evidence>
<dbReference type="PANTHER" id="PTHR36474">
    <property type="entry name" value="PROTEIN LIAT1"/>
    <property type="match status" value="1"/>
</dbReference>
<reference evidence="2" key="1">
    <citation type="thesis" date="2020" institute="ProQuest LLC" country="789 East Eisenhower Parkway, Ann Arbor, MI, USA">
        <title>Comparative Genomics and Chromosome Evolution.</title>
        <authorList>
            <person name="Mudd A.B."/>
        </authorList>
    </citation>
    <scope>NUCLEOTIDE SEQUENCE</scope>
    <source>
        <strain evidence="2">237g6f4</strain>
        <tissue evidence="2">Blood</tissue>
    </source>
</reference>
<accession>A0AAV7CTB6</accession>
<dbReference type="EMBL" id="WNYA01000002">
    <property type="protein sequence ID" value="KAG8587617.1"/>
    <property type="molecule type" value="Genomic_DNA"/>
</dbReference>